<feature type="transmembrane region" description="Helical" evidence="1">
    <location>
        <begin position="136"/>
        <end position="153"/>
    </location>
</feature>
<keyword evidence="1" id="KW-0472">Membrane</keyword>
<keyword evidence="3" id="KW-1185">Reference proteome</keyword>
<dbReference type="PANTHER" id="PTHR34415:SF1">
    <property type="entry name" value="INTEGRASE CATALYTIC DOMAIN-CONTAINING PROTEIN"/>
    <property type="match status" value="1"/>
</dbReference>
<organism evidence="2 3">
    <name type="scientific">Phytophthora palmivora</name>
    <dbReference type="NCBI Taxonomy" id="4796"/>
    <lineage>
        <taxon>Eukaryota</taxon>
        <taxon>Sar</taxon>
        <taxon>Stramenopiles</taxon>
        <taxon>Oomycota</taxon>
        <taxon>Peronosporomycetes</taxon>
        <taxon>Peronosporales</taxon>
        <taxon>Peronosporaceae</taxon>
        <taxon>Phytophthora</taxon>
    </lineage>
</organism>
<dbReference type="EMBL" id="NCKW01006388">
    <property type="protein sequence ID" value="POM71932.1"/>
    <property type="molecule type" value="Genomic_DNA"/>
</dbReference>
<comment type="caution">
    <text evidence="2">The sequence shown here is derived from an EMBL/GenBank/DDBJ whole genome shotgun (WGS) entry which is preliminary data.</text>
</comment>
<name>A0A2P4Y2A7_9STRA</name>
<dbReference type="AlphaFoldDB" id="A0A2P4Y2A7"/>
<gene>
    <name evidence="2" type="ORF">PHPALM_11432</name>
</gene>
<evidence type="ECO:0000313" key="2">
    <source>
        <dbReference type="EMBL" id="POM71932.1"/>
    </source>
</evidence>
<accession>A0A2P4Y2A7</accession>
<dbReference type="PANTHER" id="PTHR34415">
    <property type="entry name" value="INTEGRASE CATALYTIC DOMAIN-CONTAINING PROTEIN"/>
    <property type="match status" value="1"/>
</dbReference>
<keyword evidence="1" id="KW-0812">Transmembrane</keyword>
<proteinExistence type="predicted"/>
<sequence length="157" mass="18071">MQEGFATEVGDFVPVRVRLKQTVGGQIIRRDARIRGAHPDPKTRTAKSSMRKLRSLRCPTIRIRSPRDNVCSIYLTKMHHSGSTADASEEFGRHTKAARRIRMEYKNDMKSCNDQYAVLVMDFSQNLSCPRASEMPSMWFFLSLLSVSVFVLLRQRF</sequence>
<protein>
    <submittedName>
        <fullName evidence="2">Uncharacterized protein</fullName>
    </submittedName>
</protein>
<dbReference type="Proteomes" id="UP000237271">
    <property type="component" value="Unassembled WGS sequence"/>
</dbReference>
<keyword evidence="1" id="KW-1133">Transmembrane helix</keyword>
<evidence type="ECO:0000256" key="1">
    <source>
        <dbReference type="SAM" id="Phobius"/>
    </source>
</evidence>
<reference evidence="2 3" key="1">
    <citation type="journal article" date="2017" name="Genome Biol. Evol.">
        <title>Phytophthora megakarya and P. palmivora, closely related causal agents of cacao black pod rot, underwent increases in genome sizes and gene numbers by different mechanisms.</title>
        <authorList>
            <person name="Ali S.S."/>
            <person name="Shao J."/>
            <person name="Lary D.J."/>
            <person name="Kronmiller B."/>
            <person name="Shen D."/>
            <person name="Strem M.D."/>
            <person name="Amoako-Attah I."/>
            <person name="Akrofi A.Y."/>
            <person name="Begoude B.A."/>
            <person name="Ten Hoopen G.M."/>
            <person name="Coulibaly K."/>
            <person name="Kebe B.I."/>
            <person name="Melnick R.L."/>
            <person name="Guiltinan M.J."/>
            <person name="Tyler B.M."/>
            <person name="Meinhardt L.W."/>
            <person name="Bailey B.A."/>
        </authorList>
    </citation>
    <scope>NUCLEOTIDE SEQUENCE [LARGE SCALE GENOMIC DNA]</scope>
    <source>
        <strain evidence="3">sbr112.9</strain>
    </source>
</reference>
<evidence type="ECO:0000313" key="3">
    <source>
        <dbReference type="Proteomes" id="UP000237271"/>
    </source>
</evidence>